<comment type="caution">
    <text evidence="3">The sequence shown here is derived from an EMBL/GenBank/DDBJ whole genome shotgun (WGS) entry which is preliminary data.</text>
</comment>
<evidence type="ECO:0000313" key="3">
    <source>
        <dbReference type="EMBL" id="CAH3134493.1"/>
    </source>
</evidence>
<gene>
    <name evidence="3" type="ORF">PLOB_00037392</name>
</gene>
<feature type="region of interest" description="Disordered" evidence="2">
    <location>
        <begin position="481"/>
        <end position="560"/>
    </location>
</feature>
<keyword evidence="4" id="KW-1185">Reference proteome</keyword>
<feature type="region of interest" description="Disordered" evidence="2">
    <location>
        <begin position="265"/>
        <end position="423"/>
    </location>
</feature>
<feature type="region of interest" description="Disordered" evidence="2">
    <location>
        <begin position="772"/>
        <end position="811"/>
    </location>
</feature>
<feature type="coiled-coil region" evidence="1">
    <location>
        <begin position="686"/>
        <end position="744"/>
    </location>
</feature>
<dbReference type="EMBL" id="CALNXK010000054">
    <property type="protein sequence ID" value="CAH3134493.1"/>
    <property type="molecule type" value="Genomic_DNA"/>
</dbReference>
<feature type="compositionally biased region" description="Basic and acidic residues" evidence="2">
    <location>
        <begin position="55"/>
        <end position="66"/>
    </location>
</feature>
<feature type="compositionally biased region" description="Acidic residues" evidence="2">
    <location>
        <begin position="408"/>
        <end position="418"/>
    </location>
</feature>
<feature type="compositionally biased region" description="Basic and acidic residues" evidence="2">
    <location>
        <begin position="505"/>
        <end position="516"/>
    </location>
</feature>
<dbReference type="Proteomes" id="UP001159405">
    <property type="component" value="Unassembled WGS sequence"/>
</dbReference>
<evidence type="ECO:0000256" key="2">
    <source>
        <dbReference type="SAM" id="MobiDB-lite"/>
    </source>
</evidence>
<protein>
    <submittedName>
        <fullName evidence="3">Uncharacterized protein</fullName>
    </submittedName>
</protein>
<name>A0ABN8P5F9_9CNID</name>
<feature type="compositionally biased region" description="Pro residues" evidence="2">
    <location>
        <begin position="964"/>
        <end position="979"/>
    </location>
</feature>
<feature type="region of interest" description="Disordered" evidence="2">
    <location>
        <begin position="957"/>
        <end position="986"/>
    </location>
</feature>
<feature type="compositionally biased region" description="Basic and acidic residues" evidence="2">
    <location>
        <begin position="366"/>
        <end position="382"/>
    </location>
</feature>
<feature type="region of interest" description="Disordered" evidence="2">
    <location>
        <begin position="1"/>
        <end position="66"/>
    </location>
</feature>
<proteinExistence type="predicted"/>
<evidence type="ECO:0000313" key="4">
    <source>
        <dbReference type="Proteomes" id="UP001159405"/>
    </source>
</evidence>
<feature type="region of interest" description="Disordered" evidence="2">
    <location>
        <begin position="226"/>
        <end position="249"/>
    </location>
</feature>
<accession>A0ABN8P5F9</accession>
<feature type="compositionally biased region" description="Basic and acidic residues" evidence="2">
    <location>
        <begin position="234"/>
        <end position="249"/>
    </location>
</feature>
<evidence type="ECO:0000256" key="1">
    <source>
        <dbReference type="SAM" id="Coils"/>
    </source>
</evidence>
<feature type="compositionally biased region" description="Acidic residues" evidence="2">
    <location>
        <begin position="481"/>
        <end position="490"/>
    </location>
</feature>
<keyword evidence="1" id="KW-0175">Coiled coil</keyword>
<reference evidence="3 4" key="1">
    <citation type="submission" date="2022-05" db="EMBL/GenBank/DDBJ databases">
        <authorList>
            <consortium name="Genoscope - CEA"/>
            <person name="William W."/>
        </authorList>
    </citation>
    <scope>NUCLEOTIDE SEQUENCE [LARGE SCALE GENOMIC DNA]</scope>
</reference>
<feature type="compositionally biased region" description="Low complexity" evidence="2">
    <location>
        <begin position="535"/>
        <end position="554"/>
    </location>
</feature>
<organism evidence="3 4">
    <name type="scientific">Porites lobata</name>
    <dbReference type="NCBI Taxonomy" id="104759"/>
    <lineage>
        <taxon>Eukaryota</taxon>
        <taxon>Metazoa</taxon>
        <taxon>Cnidaria</taxon>
        <taxon>Anthozoa</taxon>
        <taxon>Hexacorallia</taxon>
        <taxon>Scleractinia</taxon>
        <taxon>Fungiina</taxon>
        <taxon>Poritidae</taxon>
        <taxon>Porites</taxon>
    </lineage>
</organism>
<feature type="compositionally biased region" description="Basic and acidic residues" evidence="2">
    <location>
        <begin position="1"/>
        <end position="18"/>
    </location>
</feature>
<sequence length="986" mass="111210">MVEKSKPTAAAERLESLPKRPGPGILKKSSSSLEPVPEFAESKIQRADSNLETVESERTSTPHEEQQKFKTLCEGVQNCLALFQTSLSELLSIKDELLKHALPPSLLLKVALVTGKLFRSSSDLSVPITELVRMVKLYSTPWETKSAALKKLHEDYENKQRQLNVALQKLVLVGIQSERLAQERKVLNWEKLFSKMMTSKAHGYRWKFLIESFKEKVKTGEVYVAGSSTDEEAEREKQKSDRALEFHRKRSMIKDTAAKRIMRESLAGTSGEKAQPSVFQDKDKGAISDDDPFSDVEIARITQRTPSPDIRRSRKLSPTRITITPEVTNEARPVQSPTGVKTEPKKYSRPRIKFLGASDDEDSEKEEQLEQDKRSAVKPAEKSKRKPVFADEVFSRPKQAGVRFFHSDDDEEEEDEDNEGKKPLKSVPLVVKVDKQCWTHEPEFDRYLHLRICKPECKKAPTPFCSVAFRGQLFKTDVFEEVEPEEEPETESVPMAPAAKMGSAKKSEKTKNEKQKPGRNTSEANADGKKNTLAGSRGKSSRGSSPVPSSRPTSAVLEEETKKPRLFEEIVFQLPDDNGSVIGESVEDLTHEPLRFAVHPAGDRPMIAMATVNYGDLKIKDKADSISLHADSDALAQQFPLTSVVSDREMPFNSTCGQVSVVCYLSKIERMRKLEKTTETIPFVDLVNAAIEARKQEEEKDDITEKTQETPEPMYTEGDVKALKEQHAVEIQLLQEEYEKRLNELAQGLGPYPADLETSQGFIDASTSPMYVTSPLLHRSPSPEQGKTPRPPSEARPSPTRKPRARIPNLPEWGKDLPEDFLVRLHLFNENSNKYRQELSEKTRRAIQERYELQMAVQNRLAHTDEEREEDIDVCLPAVFMPTRTNHVFSPKAHSYFHPPGSSEGRLTQPPSMFKLPAVAQEAQVSVLNLFEMSKKYSQTGPLKSVIDQARPHTIANPEQQLTNPPPPTACDVWSPPPYQSRARTR</sequence>